<evidence type="ECO:0000259" key="1">
    <source>
        <dbReference type="SMART" id="SM00953"/>
    </source>
</evidence>
<feature type="domain" description="RES" evidence="1">
    <location>
        <begin position="82"/>
        <end position="212"/>
    </location>
</feature>
<name>A0A2U2BRX5_9PROT</name>
<comment type="caution">
    <text evidence="2">The sequence shown here is derived from an EMBL/GenBank/DDBJ whole genome shotgun (WGS) entry which is preliminary data.</text>
</comment>
<dbReference type="OrthoDB" id="9795903at2"/>
<evidence type="ECO:0000313" key="2">
    <source>
        <dbReference type="EMBL" id="PWE16746.1"/>
    </source>
</evidence>
<dbReference type="AlphaFoldDB" id="A0A2U2BRX5"/>
<sequence length="232" mass="25274">MVSTVPESERLAFPRTIRLISTGRLRESVLKPLVDTEDELAALAEIEGATSARLIAQDRGGADIHPNEFVYGVPHASFINASFAYAKPRELCRFNGPDRGAWYAALQVETCIREVAFHMTEFLVRSGEFETEVHYHELVASLAGEYVDLRKADPDLAALNPDPAIGYPAGNELAADLRRANVTGVVYPSARHEGGTCIAVFTPSGVQSVAQGAIYRFVWSGSPTPVVEKQDE</sequence>
<reference evidence="3" key="1">
    <citation type="submission" date="2018-05" db="EMBL/GenBank/DDBJ databases">
        <authorList>
            <person name="Liu B.-T."/>
        </authorList>
    </citation>
    <scope>NUCLEOTIDE SEQUENCE [LARGE SCALE GENOMIC DNA]</scope>
    <source>
        <strain evidence="3">WD6-1</strain>
    </source>
</reference>
<accession>A0A2U2BRX5</accession>
<dbReference type="EMBL" id="QEXV01000005">
    <property type="protein sequence ID" value="PWE16746.1"/>
    <property type="molecule type" value="Genomic_DNA"/>
</dbReference>
<keyword evidence="3" id="KW-1185">Reference proteome</keyword>
<dbReference type="SMART" id="SM00953">
    <property type="entry name" value="RES"/>
    <property type="match status" value="1"/>
</dbReference>
<evidence type="ECO:0000313" key="3">
    <source>
        <dbReference type="Proteomes" id="UP000245168"/>
    </source>
</evidence>
<proteinExistence type="predicted"/>
<dbReference type="RefSeq" id="WP_109253469.1">
    <property type="nucleotide sequence ID" value="NZ_QEXV01000005.1"/>
</dbReference>
<dbReference type="InterPro" id="IPR014914">
    <property type="entry name" value="RES_dom"/>
</dbReference>
<protein>
    <submittedName>
        <fullName evidence="2">RES domain-containing protein</fullName>
    </submittedName>
</protein>
<organism evidence="2 3">
    <name type="scientific">Marinicauda salina</name>
    <dbReference type="NCBI Taxonomy" id="2135793"/>
    <lineage>
        <taxon>Bacteria</taxon>
        <taxon>Pseudomonadati</taxon>
        <taxon>Pseudomonadota</taxon>
        <taxon>Alphaproteobacteria</taxon>
        <taxon>Maricaulales</taxon>
        <taxon>Maricaulaceae</taxon>
        <taxon>Marinicauda</taxon>
    </lineage>
</organism>
<gene>
    <name evidence="2" type="ORF">DDZ18_11120</name>
</gene>
<dbReference type="Pfam" id="PF08808">
    <property type="entry name" value="RES"/>
    <property type="match status" value="1"/>
</dbReference>
<dbReference type="Proteomes" id="UP000245168">
    <property type="component" value="Unassembled WGS sequence"/>
</dbReference>